<accession>R7WTE9</accession>
<evidence type="ECO:0000313" key="2">
    <source>
        <dbReference type="EMBL" id="EOM77404.1"/>
    </source>
</evidence>
<sequence>MLRQALQAHRLHPASDAHRRRGETDRGLLHARADQVYIDEDDQLRVENNRPFEMLLDPEVNANALN</sequence>
<organism evidence="2 3">
    <name type="scientific">Rhodococcus rhodnii LMG 5362</name>
    <dbReference type="NCBI Taxonomy" id="1273125"/>
    <lineage>
        <taxon>Bacteria</taxon>
        <taxon>Bacillati</taxon>
        <taxon>Actinomycetota</taxon>
        <taxon>Actinomycetes</taxon>
        <taxon>Mycobacteriales</taxon>
        <taxon>Nocardiaceae</taxon>
        <taxon>Rhodococcus</taxon>
    </lineage>
</organism>
<name>R7WTE9_9NOCA</name>
<evidence type="ECO:0000313" key="3">
    <source>
        <dbReference type="Proteomes" id="UP000013525"/>
    </source>
</evidence>
<proteinExistence type="predicted"/>
<dbReference type="EMBL" id="APMY01000041">
    <property type="protein sequence ID" value="EOM77404.1"/>
    <property type="molecule type" value="Genomic_DNA"/>
</dbReference>
<reference evidence="2 3" key="1">
    <citation type="journal article" date="2013" name="Genome Announc.">
        <title>Draft Genome Sequence of Rhodococcus rhodnii Strain LMG5362, a Symbiont of Rhodnius prolixus (Hemiptera, Reduviidae, Triatominae), the Principle Vector of Trypanosoma cruzi.</title>
        <authorList>
            <person name="Pachebat J.A."/>
            <person name="van Keulen G."/>
            <person name="Whitten M.M."/>
            <person name="Girdwood S."/>
            <person name="Del Sol R."/>
            <person name="Dyson P.J."/>
            <person name="Facey P.D."/>
        </authorList>
    </citation>
    <scope>NUCLEOTIDE SEQUENCE [LARGE SCALE GENOMIC DNA]</scope>
    <source>
        <strain evidence="2 3">LMG 5362</strain>
    </source>
</reference>
<protein>
    <submittedName>
        <fullName evidence="2">Uncharacterized protein</fullName>
    </submittedName>
</protein>
<dbReference type="Proteomes" id="UP000013525">
    <property type="component" value="Unassembled WGS sequence"/>
</dbReference>
<keyword evidence="3" id="KW-1185">Reference proteome</keyword>
<feature type="region of interest" description="Disordered" evidence="1">
    <location>
        <begin position="1"/>
        <end position="28"/>
    </location>
</feature>
<feature type="compositionally biased region" description="Basic and acidic residues" evidence="1">
    <location>
        <begin position="13"/>
        <end position="28"/>
    </location>
</feature>
<dbReference type="AlphaFoldDB" id="R7WTE9"/>
<evidence type="ECO:0000256" key="1">
    <source>
        <dbReference type="SAM" id="MobiDB-lite"/>
    </source>
</evidence>
<gene>
    <name evidence="2" type="ORF">Rrhod_1209</name>
</gene>
<comment type="caution">
    <text evidence="2">The sequence shown here is derived from an EMBL/GenBank/DDBJ whole genome shotgun (WGS) entry which is preliminary data.</text>
</comment>